<dbReference type="PANTHER" id="PTHR31933:SF4">
    <property type="entry name" value="O-FUCOSYLTRANSFERASE 8"/>
    <property type="match status" value="1"/>
</dbReference>
<sequence>MEMTFSANALQQLEVSHPLCDQTMISACLHAVSEIAESMKQFQFSRPVEVMQRLERTQFGDIYQEEHFMNMLKDDISIVKELPSHMKSLNLEAIGSQSNTALSVQ</sequence>
<gene>
    <name evidence="1" type="ORF">Ahy_B05g077253</name>
</gene>
<accession>A0A444Z4M5</accession>
<dbReference type="AlphaFoldDB" id="A0A444Z4M5"/>
<comment type="caution">
    <text evidence="1">The sequence shown here is derived from an EMBL/GenBank/DDBJ whole genome shotgun (WGS) entry which is preliminary data.</text>
</comment>
<keyword evidence="2" id="KW-1185">Reference proteome</keyword>
<dbReference type="InterPro" id="IPR052272">
    <property type="entry name" value="GT106_glycosyltransferase"/>
</dbReference>
<proteinExistence type="predicted"/>
<dbReference type="PANTHER" id="PTHR31933">
    <property type="entry name" value="O-FUCOSYLTRANSFERASE 2-RELATED"/>
    <property type="match status" value="1"/>
</dbReference>
<organism evidence="1 2">
    <name type="scientific">Arachis hypogaea</name>
    <name type="common">Peanut</name>
    <dbReference type="NCBI Taxonomy" id="3818"/>
    <lineage>
        <taxon>Eukaryota</taxon>
        <taxon>Viridiplantae</taxon>
        <taxon>Streptophyta</taxon>
        <taxon>Embryophyta</taxon>
        <taxon>Tracheophyta</taxon>
        <taxon>Spermatophyta</taxon>
        <taxon>Magnoliopsida</taxon>
        <taxon>eudicotyledons</taxon>
        <taxon>Gunneridae</taxon>
        <taxon>Pentapetalae</taxon>
        <taxon>rosids</taxon>
        <taxon>fabids</taxon>
        <taxon>Fabales</taxon>
        <taxon>Fabaceae</taxon>
        <taxon>Papilionoideae</taxon>
        <taxon>50 kb inversion clade</taxon>
        <taxon>dalbergioids sensu lato</taxon>
        <taxon>Dalbergieae</taxon>
        <taxon>Pterocarpus clade</taxon>
        <taxon>Arachis</taxon>
    </lineage>
</organism>
<dbReference type="EMBL" id="SDMP01000015">
    <property type="protein sequence ID" value="RYR09148.1"/>
    <property type="molecule type" value="Genomic_DNA"/>
</dbReference>
<evidence type="ECO:0000313" key="1">
    <source>
        <dbReference type="EMBL" id="RYR09148.1"/>
    </source>
</evidence>
<protein>
    <submittedName>
        <fullName evidence="1">Uncharacterized protein</fullName>
    </submittedName>
</protein>
<reference evidence="1 2" key="1">
    <citation type="submission" date="2019-01" db="EMBL/GenBank/DDBJ databases">
        <title>Sequencing of cultivated peanut Arachis hypogaea provides insights into genome evolution and oil improvement.</title>
        <authorList>
            <person name="Chen X."/>
        </authorList>
    </citation>
    <scope>NUCLEOTIDE SEQUENCE [LARGE SCALE GENOMIC DNA]</scope>
    <source>
        <strain evidence="2">cv. Fuhuasheng</strain>
        <tissue evidence="1">Leaves</tissue>
    </source>
</reference>
<dbReference type="STRING" id="3818.A0A444Z4M5"/>
<evidence type="ECO:0000313" key="2">
    <source>
        <dbReference type="Proteomes" id="UP000289738"/>
    </source>
</evidence>
<dbReference type="Proteomes" id="UP000289738">
    <property type="component" value="Chromosome B05"/>
</dbReference>
<name>A0A444Z4M5_ARAHY</name>